<comment type="caution">
    <text evidence="1">The sequence shown here is derived from an EMBL/GenBank/DDBJ whole genome shotgun (WGS) entry which is preliminary data.</text>
</comment>
<organism evidence="1">
    <name type="scientific">marine sediment metagenome</name>
    <dbReference type="NCBI Taxonomy" id="412755"/>
    <lineage>
        <taxon>unclassified sequences</taxon>
        <taxon>metagenomes</taxon>
        <taxon>ecological metagenomes</taxon>
    </lineage>
</organism>
<proteinExistence type="predicted"/>
<gene>
    <name evidence="1" type="ORF">LCGC14_2007020</name>
</gene>
<protein>
    <submittedName>
        <fullName evidence="1">Uncharacterized protein</fullName>
    </submittedName>
</protein>
<accession>A0A0F9F1D4</accession>
<reference evidence="1" key="1">
    <citation type="journal article" date="2015" name="Nature">
        <title>Complex archaea that bridge the gap between prokaryotes and eukaryotes.</title>
        <authorList>
            <person name="Spang A."/>
            <person name="Saw J.H."/>
            <person name="Jorgensen S.L."/>
            <person name="Zaremba-Niedzwiedzka K."/>
            <person name="Martijn J."/>
            <person name="Lind A.E."/>
            <person name="van Eijk R."/>
            <person name="Schleper C."/>
            <person name="Guy L."/>
            <person name="Ettema T.J."/>
        </authorList>
    </citation>
    <scope>NUCLEOTIDE SEQUENCE</scope>
</reference>
<dbReference type="AlphaFoldDB" id="A0A0F9F1D4"/>
<evidence type="ECO:0000313" key="1">
    <source>
        <dbReference type="EMBL" id="KKL80213.1"/>
    </source>
</evidence>
<sequence>MNQQGRWRRRYRWRARGGWLEGGGPTPDALLTEADEEITTEDGDVIIHEDTEP</sequence>
<dbReference type="EMBL" id="LAZR01022923">
    <property type="protein sequence ID" value="KKL80213.1"/>
    <property type="molecule type" value="Genomic_DNA"/>
</dbReference>
<name>A0A0F9F1D4_9ZZZZ</name>